<dbReference type="KEGG" id="mvc:MSVAZ_0412"/>
<dbReference type="GO" id="GO:0005737">
    <property type="term" value="C:cytoplasm"/>
    <property type="evidence" value="ECO:0007669"/>
    <property type="project" value="InterPro"/>
</dbReference>
<dbReference type="Gene3D" id="3.40.1260.10">
    <property type="entry name" value="DsrEFH-like"/>
    <property type="match status" value="1"/>
</dbReference>
<dbReference type="PATRIC" id="fig|1434123.4.peg.435"/>
<gene>
    <name evidence="1" type="ORF">MSVAZ_0412</name>
</gene>
<organism evidence="1 2">
    <name type="scientific">Methanosarcina vacuolata Z-761</name>
    <dbReference type="NCBI Taxonomy" id="1434123"/>
    <lineage>
        <taxon>Archaea</taxon>
        <taxon>Methanobacteriati</taxon>
        <taxon>Methanobacteriota</taxon>
        <taxon>Stenosarchaea group</taxon>
        <taxon>Methanomicrobia</taxon>
        <taxon>Methanosarcinales</taxon>
        <taxon>Methanosarcinaceae</taxon>
        <taxon>Methanosarcina</taxon>
    </lineage>
</organism>
<dbReference type="STRING" id="1434123.MSVAZ_0412"/>
<sequence>MKKEQLDVFLLTKPPFSPRSELCLKLAARSGKVRIYLAGDGVYHLLTRIEEQPEFKIYACKEDLEARAVRAGDKVTVPDDFYLDFIEDIMEHCRHEYAF</sequence>
<evidence type="ECO:0008006" key="3">
    <source>
        <dbReference type="Google" id="ProtNLM"/>
    </source>
</evidence>
<proteinExistence type="predicted"/>
<dbReference type="GeneID" id="24808776"/>
<dbReference type="HOGENOM" id="CLU_181976_0_0_2"/>
<dbReference type="Proteomes" id="UP000033096">
    <property type="component" value="Chromosome"/>
</dbReference>
<dbReference type="GO" id="GO:0002143">
    <property type="term" value="P:tRNA wobble position uridine thiolation"/>
    <property type="evidence" value="ECO:0007669"/>
    <property type="project" value="InterPro"/>
</dbReference>
<accession>A0A0E3LGK5</accession>
<dbReference type="Pfam" id="PF04077">
    <property type="entry name" value="DsrH"/>
    <property type="match status" value="1"/>
</dbReference>
<dbReference type="RefSeq" id="WP_048117485.1">
    <property type="nucleotide sequence ID" value="NZ_CP009520.1"/>
</dbReference>
<dbReference type="SUPFAM" id="SSF75169">
    <property type="entry name" value="DsrEFH-like"/>
    <property type="match status" value="1"/>
</dbReference>
<dbReference type="InterPro" id="IPR007215">
    <property type="entry name" value="Sulphur_relay_TusB/DsrH"/>
</dbReference>
<evidence type="ECO:0000313" key="2">
    <source>
        <dbReference type="Proteomes" id="UP000033096"/>
    </source>
</evidence>
<protein>
    <recommendedName>
        <fullName evidence="3">tRNA 5-methylaminomethyl-2-thiouridine synthase TusB</fullName>
    </recommendedName>
</protein>
<keyword evidence="2" id="KW-1185">Reference proteome</keyword>
<dbReference type="InterPro" id="IPR027396">
    <property type="entry name" value="DsrEFH-like"/>
</dbReference>
<evidence type="ECO:0000313" key="1">
    <source>
        <dbReference type="EMBL" id="AKB42681.1"/>
    </source>
</evidence>
<reference evidence="1 2" key="1">
    <citation type="submission" date="2014-07" db="EMBL/GenBank/DDBJ databases">
        <title>Methanogenic archaea and the global carbon cycle.</title>
        <authorList>
            <person name="Henriksen J.R."/>
            <person name="Luke J."/>
            <person name="Reinhart S."/>
            <person name="Benedict M.N."/>
            <person name="Youngblut N.D."/>
            <person name="Metcalf M.E."/>
            <person name="Whitaker R.J."/>
            <person name="Metcalf W.W."/>
        </authorList>
    </citation>
    <scope>NUCLEOTIDE SEQUENCE [LARGE SCALE GENOMIC DNA]</scope>
    <source>
        <strain evidence="1 2">Z-761</strain>
    </source>
</reference>
<dbReference type="EMBL" id="CP009520">
    <property type="protein sequence ID" value="AKB42681.1"/>
    <property type="molecule type" value="Genomic_DNA"/>
</dbReference>
<dbReference type="NCBIfam" id="TIGR03011">
    <property type="entry name" value="sulf_tusB_dsrH"/>
    <property type="match status" value="1"/>
</dbReference>
<dbReference type="AlphaFoldDB" id="A0A0E3LGK5"/>
<name>A0A0E3LGK5_9EURY</name>